<evidence type="ECO:0000313" key="4">
    <source>
        <dbReference type="Proteomes" id="UP000747399"/>
    </source>
</evidence>
<dbReference type="AlphaFoldDB" id="A0A8J4BIU7"/>
<evidence type="ECO:0000256" key="1">
    <source>
        <dbReference type="SAM" id="MobiDB-lite"/>
    </source>
</evidence>
<protein>
    <submittedName>
        <fullName evidence="3">Uncharacterized protein</fullName>
    </submittedName>
</protein>
<feature type="compositionally biased region" description="Polar residues" evidence="1">
    <location>
        <begin position="1"/>
        <end position="16"/>
    </location>
</feature>
<sequence length="133" mass="14009">MSSSTQTPVGAEQPSTSAPPLPPAGGRRRVEYYKEENFQNIDLTRTVHLGWGALGGSSLILFCMGMSAATQVRGHVGRLDGRAGAAQHCVVHVMGVCPTASNKARGAPPGWESAYTCDVSHFTVRPLTNTLSA</sequence>
<name>A0A8J4BIU7_9CHLO</name>
<organism evidence="3 4">
    <name type="scientific">Volvox africanus</name>
    <dbReference type="NCBI Taxonomy" id="51714"/>
    <lineage>
        <taxon>Eukaryota</taxon>
        <taxon>Viridiplantae</taxon>
        <taxon>Chlorophyta</taxon>
        <taxon>core chlorophytes</taxon>
        <taxon>Chlorophyceae</taxon>
        <taxon>CS clade</taxon>
        <taxon>Chlamydomonadales</taxon>
        <taxon>Volvocaceae</taxon>
        <taxon>Volvox</taxon>
    </lineage>
</organism>
<keyword evidence="2" id="KW-0472">Membrane</keyword>
<dbReference type="Proteomes" id="UP000747399">
    <property type="component" value="Unassembled WGS sequence"/>
</dbReference>
<reference evidence="3" key="1">
    <citation type="journal article" date="2021" name="Proc. Natl. Acad. Sci. U.S.A.">
        <title>Three genomes in the algal genus Volvox reveal the fate of a haploid sex-determining region after a transition to homothallism.</title>
        <authorList>
            <person name="Yamamoto K."/>
            <person name="Hamaji T."/>
            <person name="Kawai-Toyooka H."/>
            <person name="Matsuzaki R."/>
            <person name="Takahashi F."/>
            <person name="Nishimura Y."/>
            <person name="Kawachi M."/>
            <person name="Noguchi H."/>
            <person name="Minakuchi Y."/>
            <person name="Umen J.G."/>
            <person name="Toyoda A."/>
            <person name="Nozaki H."/>
        </authorList>
    </citation>
    <scope>NUCLEOTIDE SEQUENCE</scope>
    <source>
        <strain evidence="3">NIES-3780</strain>
    </source>
</reference>
<keyword evidence="2" id="KW-0812">Transmembrane</keyword>
<comment type="caution">
    <text evidence="3">The sequence shown here is derived from an EMBL/GenBank/DDBJ whole genome shotgun (WGS) entry which is preliminary data.</text>
</comment>
<accession>A0A8J4BIU7</accession>
<gene>
    <name evidence="3" type="ORF">Vafri_16431</name>
</gene>
<evidence type="ECO:0000256" key="2">
    <source>
        <dbReference type="SAM" id="Phobius"/>
    </source>
</evidence>
<evidence type="ECO:0000313" key="3">
    <source>
        <dbReference type="EMBL" id="GIL62166.1"/>
    </source>
</evidence>
<proteinExistence type="predicted"/>
<dbReference type="EMBL" id="BNCO01000049">
    <property type="protein sequence ID" value="GIL62166.1"/>
    <property type="molecule type" value="Genomic_DNA"/>
</dbReference>
<keyword evidence="2" id="KW-1133">Transmembrane helix</keyword>
<feature type="region of interest" description="Disordered" evidence="1">
    <location>
        <begin position="1"/>
        <end position="28"/>
    </location>
</feature>
<keyword evidence="4" id="KW-1185">Reference proteome</keyword>
<feature type="transmembrane region" description="Helical" evidence="2">
    <location>
        <begin position="49"/>
        <end position="69"/>
    </location>
</feature>